<reference evidence="1" key="2">
    <citation type="journal article" date="2007" name="Mol. Biol. Evol.">
        <title>The repertoire of minimal mobile elements in the Neisseria species and evidence that these are involved in horizontal gene transfer in other bacteria.</title>
        <authorList>
            <person name="Snyder L.A."/>
            <person name="McGowan S."/>
            <person name="Rogers M."/>
            <person name="Duro E."/>
            <person name="O'Farrell E."/>
            <person name="Saunders N.J."/>
        </authorList>
    </citation>
    <scope>NUCLEOTIDE SEQUENCE</scope>
</reference>
<reference evidence="1" key="1">
    <citation type="submission" date="2005-07" db="EMBL/GenBank/DDBJ databases">
        <authorList>
            <person name="Snyder L.A.S."/>
            <person name="Rogers M."/>
            <person name="Duro E."/>
            <person name="Sleeman T."/>
            <person name="O'Farrell E."/>
            <person name="Saunders N.J."/>
        </authorList>
    </citation>
    <scope>NUCLEOTIDE SEQUENCE</scope>
</reference>
<sequence length="81" mass="9025">MSLIFTKDFFKDGSNDRFGVFETNDNLAWLGSFLMDDGGVGVLHLLKMSESLLKEIQENASSPRRNLSNIEKILGSLLMAT</sequence>
<evidence type="ECO:0000313" key="1">
    <source>
        <dbReference type="EMBL" id="AAZ91420.1"/>
    </source>
</evidence>
<dbReference type="EMBL" id="DQ115773">
    <property type="protein sequence ID" value="AAZ91420.1"/>
    <property type="molecule type" value="Genomic_DNA"/>
</dbReference>
<organism evidence="1">
    <name type="scientific">Neisseria polysaccharea</name>
    <dbReference type="NCBI Taxonomy" id="489"/>
    <lineage>
        <taxon>Bacteria</taxon>
        <taxon>Pseudomonadati</taxon>
        <taxon>Pseudomonadota</taxon>
        <taxon>Betaproteobacteria</taxon>
        <taxon>Neisseriales</taxon>
        <taxon>Neisseriaceae</taxon>
        <taxon>Neisseria</taxon>
    </lineage>
</organism>
<dbReference type="AlphaFoldDB" id="A7ISB6"/>
<protein>
    <submittedName>
        <fullName evidence="1">Uncharacterized protein</fullName>
    </submittedName>
</protein>
<accession>A7ISB6</accession>
<proteinExistence type="predicted"/>
<name>A7ISB6_NEIPO</name>